<feature type="transmembrane region" description="Helical" evidence="1">
    <location>
        <begin position="42"/>
        <end position="62"/>
    </location>
</feature>
<keyword evidence="1" id="KW-0812">Transmembrane</keyword>
<gene>
    <name evidence="3" type="ORF">HFQ13_14050</name>
</gene>
<feature type="transmembrane region" description="Helical" evidence="1">
    <location>
        <begin position="12"/>
        <end position="30"/>
    </location>
</feature>
<sequence>MSGSSSAHSTQLLPVLSLILGAGLWGTYWWPLHFFTAQGFGGPWLIAITYLLLAAAGSLLAWRRGVHKVRRGDWRSLFWLALFGGWTNVAFMMALFHGQVVIVLLLFYLSPVWAVLLARVFLKEAIGWRGALAVLLAVSGTVLVVVQGNLDLRTAGLVTLFFAVSSGFAFALSNVVLRGASLSSDLIRAVAIWWGCAIIALAFAVNEAWPAAPHWPVLFLPLFAWFWVGFATASTIYGVSRLPIRISAVIMPIEVIVGAVSAWIWANQSMSFIEIAGAALILSASLVQLIRQKAGA</sequence>
<keyword evidence="1" id="KW-1133">Transmembrane helix</keyword>
<proteinExistence type="predicted"/>
<feature type="domain" description="EamA" evidence="2">
    <location>
        <begin position="15"/>
        <end position="145"/>
    </location>
</feature>
<protein>
    <submittedName>
        <fullName evidence="3">EamA family transporter</fullName>
    </submittedName>
</protein>
<feature type="transmembrane region" description="Helical" evidence="1">
    <location>
        <begin position="131"/>
        <end position="150"/>
    </location>
</feature>
<dbReference type="InterPro" id="IPR037185">
    <property type="entry name" value="EmrE-like"/>
</dbReference>
<dbReference type="Pfam" id="PF00892">
    <property type="entry name" value="EamA"/>
    <property type="match status" value="1"/>
</dbReference>
<evidence type="ECO:0000256" key="1">
    <source>
        <dbReference type="SAM" id="Phobius"/>
    </source>
</evidence>
<evidence type="ECO:0000259" key="2">
    <source>
        <dbReference type="Pfam" id="PF00892"/>
    </source>
</evidence>
<organism evidence="3 4">
    <name type="scientific">Igneacidithiobacillus copahuensis</name>
    <dbReference type="NCBI Taxonomy" id="2724909"/>
    <lineage>
        <taxon>Bacteria</taxon>
        <taxon>Pseudomonadati</taxon>
        <taxon>Pseudomonadota</taxon>
        <taxon>Acidithiobacillia</taxon>
        <taxon>Acidithiobacillales</taxon>
        <taxon>Acidithiobacillaceae</taxon>
        <taxon>Igneacidithiobacillus</taxon>
    </lineage>
</organism>
<dbReference type="PANTHER" id="PTHR22911">
    <property type="entry name" value="ACYL-MALONYL CONDENSING ENZYME-RELATED"/>
    <property type="match status" value="1"/>
</dbReference>
<dbReference type="GO" id="GO:0016020">
    <property type="term" value="C:membrane"/>
    <property type="evidence" value="ECO:0007669"/>
    <property type="project" value="InterPro"/>
</dbReference>
<accession>A0AAE2YSI7</accession>
<feature type="transmembrane region" description="Helical" evidence="1">
    <location>
        <begin position="217"/>
        <end position="239"/>
    </location>
</feature>
<dbReference type="PANTHER" id="PTHR22911:SF79">
    <property type="entry name" value="MOBA-LIKE NTP TRANSFERASE DOMAIN-CONTAINING PROTEIN"/>
    <property type="match status" value="1"/>
</dbReference>
<dbReference type="SUPFAM" id="SSF103481">
    <property type="entry name" value="Multidrug resistance efflux transporter EmrE"/>
    <property type="match status" value="2"/>
</dbReference>
<dbReference type="InterPro" id="IPR000620">
    <property type="entry name" value="EamA_dom"/>
</dbReference>
<keyword evidence="1" id="KW-0472">Membrane</keyword>
<evidence type="ECO:0000313" key="3">
    <source>
        <dbReference type="EMBL" id="MBU2789308.1"/>
    </source>
</evidence>
<feature type="transmembrane region" description="Helical" evidence="1">
    <location>
        <begin position="246"/>
        <end position="266"/>
    </location>
</feature>
<comment type="caution">
    <text evidence="3">The sequence shown here is derived from an EMBL/GenBank/DDBJ whole genome shotgun (WGS) entry which is preliminary data.</text>
</comment>
<dbReference type="Proteomes" id="UP001197378">
    <property type="component" value="Unassembled WGS sequence"/>
</dbReference>
<feature type="transmembrane region" description="Helical" evidence="1">
    <location>
        <begin position="156"/>
        <end position="177"/>
    </location>
</feature>
<feature type="transmembrane region" description="Helical" evidence="1">
    <location>
        <begin position="186"/>
        <end position="205"/>
    </location>
</feature>
<dbReference type="EMBL" id="JAAXYO010000196">
    <property type="protein sequence ID" value="MBU2789308.1"/>
    <property type="molecule type" value="Genomic_DNA"/>
</dbReference>
<name>A0AAE2YSI7_9PROT</name>
<reference evidence="3" key="1">
    <citation type="journal article" date="2021" name="ISME J.">
        <title>Genomic evolution of the class Acidithiobacillia: deep-branching Proteobacteria living in extreme acidic conditions.</title>
        <authorList>
            <person name="Moya-Beltran A."/>
            <person name="Beard S."/>
            <person name="Rojas-Villalobos C."/>
            <person name="Issotta F."/>
            <person name="Gallardo Y."/>
            <person name="Ulloa R."/>
            <person name="Giaveno A."/>
            <person name="Degli Esposti M."/>
            <person name="Johnson D.B."/>
            <person name="Quatrini R."/>
        </authorList>
    </citation>
    <scope>NUCLEOTIDE SEQUENCE</scope>
    <source>
        <strain evidence="3">VAN18-1</strain>
    </source>
</reference>
<keyword evidence="4" id="KW-1185">Reference proteome</keyword>
<feature type="transmembrane region" description="Helical" evidence="1">
    <location>
        <begin position="74"/>
        <end position="96"/>
    </location>
</feature>
<evidence type="ECO:0000313" key="4">
    <source>
        <dbReference type="Proteomes" id="UP001197378"/>
    </source>
</evidence>
<dbReference type="AlphaFoldDB" id="A0AAE2YSI7"/>
<feature type="transmembrane region" description="Helical" evidence="1">
    <location>
        <begin position="272"/>
        <end position="290"/>
    </location>
</feature>
<feature type="transmembrane region" description="Helical" evidence="1">
    <location>
        <begin position="102"/>
        <end position="122"/>
    </location>
</feature>